<accession>A0A286UIK5</accession>
<sequence>MDSPVEEIRLPYIMSKWPWSRQLNPYYEFVKPESEKWTHDLKAFNEKSQYAFDKCDLVRLAALTSPQASKELLRINADLMIVFFIIDEYTDVEPENVVKEMVDIIKDALTDPHKSRPGDETILVEMTRQFWELATKTASLSSQRHFLKSMHDYLDSVVQQAYDRDSSTVRTIDAYFEYRRNNVGTRPSFFALELELDLPDDVFYHHSILELSDCITDMVIVGNGAIIW</sequence>
<organism evidence="1 2">
    <name type="scientific">Pyrrhoderma noxium</name>
    <dbReference type="NCBI Taxonomy" id="2282107"/>
    <lineage>
        <taxon>Eukaryota</taxon>
        <taxon>Fungi</taxon>
        <taxon>Dikarya</taxon>
        <taxon>Basidiomycota</taxon>
        <taxon>Agaricomycotina</taxon>
        <taxon>Agaricomycetes</taxon>
        <taxon>Hymenochaetales</taxon>
        <taxon>Hymenochaetaceae</taxon>
        <taxon>Pyrrhoderma</taxon>
    </lineage>
</organism>
<dbReference type="EMBL" id="NBII01000004">
    <property type="protein sequence ID" value="PAV19433.1"/>
    <property type="molecule type" value="Genomic_DNA"/>
</dbReference>
<dbReference type="InterPro" id="IPR008949">
    <property type="entry name" value="Isoprenoid_synthase_dom_sf"/>
</dbReference>
<dbReference type="InParanoid" id="A0A286UIK5"/>
<dbReference type="Pfam" id="PF19086">
    <property type="entry name" value="Terpene_syn_C_2"/>
    <property type="match status" value="1"/>
</dbReference>
<proteinExistence type="predicted"/>
<dbReference type="SUPFAM" id="SSF48576">
    <property type="entry name" value="Terpenoid synthases"/>
    <property type="match status" value="1"/>
</dbReference>
<dbReference type="Proteomes" id="UP000217199">
    <property type="component" value="Unassembled WGS sequence"/>
</dbReference>
<name>A0A286UIK5_9AGAM</name>
<dbReference type="OrthoDB" id="6486656at2759"/>
<evidence type="ECO:0000313" key="1">
    <source>
        <dbReference type="EMBL" id="PAV19433.1"/>
    </source>
</evidence>
<comment type="caution">
    <text evidence="1">The sequence shown here is derived from an EMBL/GenBank/DDBJ whole genome shotgun (WGS) entry which is preliminary data.</text>
</comment>
<dbReference type="AlphaFoldDB" id="A0A286UIK5"/>
<keyword evidence="2" id="KW-1185">Reference proteome</keyword>
<reference evidence="1 2" key="1">
    <citation type="journal article" date="2017" name="Mol. Ecol.">
        <title>Comparative and population genomic landscape of Phellinus noxius: A hypervariable fungus causing root rot in trees.</title>
        <authorList>
            <person name="Chung C.L."/>
            <person name="Lee T.J."/>
            <person name="Akiba M."/>
            <person name="Lee H.H."/>
            <person name="Kuo T.H."/>
            <person name="Liu D."/>
            <person name="Ke H.M."/>
            <person name="Yokoi T."/>
            <person name="Roa M.B."/>
            <person name="Lu M.J."/>
            <person name="Chang Y.Y."/>
            <person name="Ann P.J."/>
            <person name="Tsai J.N."/>
            <person name="Chen C.Y."/>
            <person name="Tzean S.S."/>
            <person name="Ota Y."/>
            <person name="Hattori T."/>
            <person name="Sahashi N."/>
            <person name="Liou R.F."/>
            <person name="Kikuchi T."/>
            <person name="Tsai I.J."/>
        </authorList>
    </citation>
    <scope>NUCLEOTIDE SEQUENCE [LARGE SCALE GENOMIC DNA]</scope>
    <source>
        <strain evidence="1 2">FFPRI411160</strain>
    </source>
</reference>
<dbReference type="Gene3D" id="1.10.600.10">
    <property type="entry name" value="Farnesyl Diphosphate Synthase"/>
    <property type="match status" value="1"/>
</dbReference>
<protein>
    <submittedName>
        <fullName evidence="1">Terpenoid synthase</fullName>
    </submittedName>
</protein>
<evidence type="ECO:0000313" key="2">
    <source>
        <dbReference type="Proteomes" id="UP000217199"/>
    </source>
</evidence>
<gene>
    <name evidence="1" type="ORF">PNOK_0436700</name>
</gene>